<dbReference type="Pfam" id="PF22746">
    <property type="entry name" value="SHOCT-like_DUF2089-C"/>
    <property type="match status" value="1"/>
</dbReference>
<organism evidence="3 4">
    <name type="scientific">candidate division WOR-3 bacterium</name>
    <dbReference type="NCBI Taxonomy" id="2052148"/>
    <lineage>
        <taxon>Bacteria</taxon>
        <taxon>Bacteria division WOR-3</taxon>
    </lineage>
</organism>
<gene>
    <name evidence="3" type="ORF">DRP53_03435</name>
</gene>
<comment type="caution">
    <text evidence="3">The sequence shown here is derived from an EMBL/GenBank/DDBJ whole genome shotgun (WGS) entry which is preliminary data.</text>
</comment>
<feature type="domain" description="YvlB/LiaX N-terminal" evidence="2">
    <location>
        <begin position="3"/>
        <end position="33"/>
    </location>
</feature>
<dbReference type="EMBL" id="QNBE01000023">
    <property type="protein sequence ID" value="RKX70913.1"/>
    <property type="molecule type" value="Genomic_DNA"/>
</dbReference>
<name>A0A660SJN1_UNCW3</name>
<accession>A0A660SJN1</accession>
<proteinExistence type="predicted"/>
<dbReference type="InterPro" id="IPR053959">
    <property type="entry name" value="YvlB/LiaX_N"/>
</dbReference>
<protein>
    <submittedName>
        <fullName evidence="3">Uncharacterized protein</fullName>
    </submittedName>
</protein>
<sequence length="248" mass="27459">MNDELKRILRMVAEKKITPEDAARLIEALEPGRRRDKGIFTFIEEMEDVGKIATGKKILRFPAKRSIDIKGMSGDISIEGRDTDQITLTGGGLLFTKEDHNRIRVKALSGDLKAVLPHRIDLSLSSASGDVEISDLEGELQLKVAAGDLMIREFAGRIEIGGVFGDLDLDLKHLEDGKIKAVFGEMVIGLPDEDIEVEVRLKKGGRIKNEAGLEVLEEKRNSFRGRLGKGTHQLRIEGKGGKVILKRR</sequence>
<feature type="domain" description="DUF4097" evidence="1">
    <location>
        <begin position="54"/>
        <end position="242"/>
    </location>
</feature>
<evidence type="ECO:0000313" key="4">
    <source>
        <dbReference type="Proteomes" id="UP000268469"/>
    </source>
</evidence>
<evidence type="ECO:0000259" key="2">
    <source>
        <dbReference type="Pfam" id="PF22746"/>
    </source>
</evidence>
<evidence type="ECO:0000313" key="3">
    <source>
        <dbReference type="EMBL" id="RKX70913.1"/>
    </source>
</evidence>
<dbReference type="Pfam" id="PF13349">
    <property type="entry name" value="DUF4097"/>
    <property type="match status" value="1"/>
</dbReference>
<evidence type="ECO:0000259" key="1">
    <source>
        <dbReference type="Pfam" id="PF13349"/>
    </source>
</evidence>
<dbReference type="InterPro" id="IPR025164">
    <property type="entry name" value="Toastrack_DUF4097"/>
</dbReference>
<reference evidence="3 4" key="1">
    <citation type="submission" date="2018-06" db="EMBL/GenBank/DDBJ databases">
        <title>Extensive metabolic versatility and redundancy in microbially diverse, dynamic hydrothermal sediments.</title>
        <authorList>
            <person name="Dombrowski N."/>
            <person name="Teske A."/>
            <person name="Baker B.J."/>
        </authorList>
    </citation>
    <scope>NUCLEOTIDE SEQUENCE [LARGE SCALE GENOMIC DNA]</scope>
    <source>
        <strain evidence="3">B36_G15</strain>
    </source>
</reference>
<dbReference type="AlphaFoldDB" id="A0A660SJN1"/>
<dbReference type="Proteomes" id="UP000268469">
    <property type="component" value="Unassembled WGS sequence"/>
</dbReference>